<proteinExistence type="inferred from homology"/>
<dbReference type="Pfam" id="PF00977">
    <property type="entry name" value="His_biosynth"/>
    <property type="match status" value="1"/>
</dbReference>
<sequence length="268" mass="30246">MKKKRLIPILLLRNGWLVQSKEFSRYQNLGNPETATLRLSQWASDELIFLDISRNDIYDLRRDDLGCANRHTFLEIIENISKVVFMPMTVGGKIKSLFDIEKRLSVGADKVSINTQLFNDEKIIQKSANEFGSQCIVASIDVKKENGKYFVYSNGGQKREDYLPIDWAKKVESLGAGEILLNSIDRDGMKTGYDIELIKGISDVVSIPVIAAGGVGEWSHFGQVLSETKVDAVAAANIFQYSDQSVYLAKKYLYEHNFNVRPPDLLEI</sequence>
<protein>
    <recommendedName>
        <fullName evidence="4">imidazole glycerol-phosphate synthase</fullName>
        <ecNumber evidence="4">4.3.2.10</ecNumber>
    </recommendedName>
    <alternativeName>
        <fullName evidence="9">IGP synthase cyclase subunit</fullName>
    </alternativeName>
</protein>
<evidence type="ECO:0000256" key="6">
    <source>
        <dbReference type="ARBA" id="ARBA00023102"/>
    </source>
</evidence>
<dbReference type="EC" id="4.3.2.10" evidence="4"/>
<accession>A0A1F6FN25</accession>
<evidence type="ECO:0000256" key="3">
    <source>
        <dbReference type="ARBA" id="ARBA00011152"/>
    </source>
</evidence>
<comment type="pathway">
    <text evidence="1">Amino-acid biosynthesis; L-histidine biosynthesis; L-histidine from 5-phospho-alpha-D-ribose 1-diphosphate: step 5/9.</text>
</comment>
<organism evidence="12 13">
    <name type="scientific">Candidatus Kuenenbacteria bacterium RIFCSPHIGHO2_02_FULL_39_13</name>
    <dbReference type="NCBI Taxonomy" id="1798561"/>
    <lineage>
        <taxon>Bacteria</taxon>
        <taxon>Candidatus Kueneniibacteriota</taxon>
    </lineage>
</organism>
<dbReference type="EMBL" id="MFMW01000017">
    <property type="protein sequence ID" value="OGG87254.1"/>
    <property type="molecule type" value="Genomic_DNA"/>
</dbReference>
<dbReference type="InterPro" id="IPR013785">
    <property type="entry name" value="Aldolase_TIM"/>
</dbReference>
<dbReference type="InterPro" id="IPR006062">
    <property type="entry name" value="His_biosynth"/>
</dbReference>
<evidence type="ECO:0000256" key="4">
    <source>
        <dbReference type="ARBA" id="ARBA00012809"/>
    </source>
</evidence>
<comment type="caution">
    <text evidence="12">The sequence shown here is derived from an EMBL/GenBank/DDBJ whole genome shotgun (WGS) entry which is preliminary data.</text>
</comment>
<name>A0A1F6FN25_9BACT</name>
<comment type="subunit">
    <text evidence="3">Heterodimer of HisH and HisF.</text>
</comment>
<dbReference type="GO" id="GO:0016829">
    <property type="term" value="F:lyase activity"/>
    <property type="evidence" value="ECO:0007669"/>
    <property type="project" value="UniProtKB-KW"/>
</dbReference>
<keyword evidence="7" id="KW-0456">Lyase</keyword>
<evidence type="ECO:0000313" key="12">
    <source>
        <dbReference type="EMBL" id="OGG87254.1"/>
    </source>
</evidence>
<evidence type="ECO:0000256" key="1">
    <source>
        <dbReference type="ARBA" id="ARBA00005091"/>
    </source>
</evidence>
<dbReference type="CDD" id="cd04731">
    <property type="entry name" value="HisF"/>
    <property type="match status" value="1"/>
</dbReference>
<dbReference type="InterPro" id="IPR050064">
    <property type="entry name" value="IGPS_HisA/HisF"/>
</dbReference>
<comment type="function">
    <text evidence="8">IGPS catalyzes the conversion of PRFAR and glutamine to IGP, AICAR and glutamate. The HisF subunit catalyzes the cyclization activity that produces IGP and AICAR from PRFAR using the ammonia provided by the HisH subunit.</text>
</comment>
<evidence type="ECO:0000313" key="13">
    <source>
        <dbReference type="Proteomes" id="UP000179136"/>
    </source>
</evidence>
<keyword evidence="5 11" id="KW-0028">Amino-acid biosynthesis</keyword>
<comment type="similarity">
    <text evidence="2 11">Belongs to the HisA/HisF family.</text>
</comment>
<dbReference type="PANTHER" id="PTHR21235">
    <property type="entry name" value="IMIDAZOLE GLYCEROL PHOSPHATE SYNTHASE SUBUNIT HISF/H IGP SYNTHASE SUBUNIT HISF/H"/>
    <property type="match status" value="1"/>
</dbReference>
<dbReference type="Gene3D" id="3.20.20.70">
    <property type="entry name" value="Aldolase class I"/>
    <property type="match status" value="1"/>
</dbReference>
<dbReference type="Proteomes" id="UP000179136">
    <property type="component" value="Unassembled WGS sequence"/>
</dbReference>
<dbReference type="GO" id="GO:0000105">
    <property type="term" value="P:L-histidine biosynthetic process"/>
    <property type="evidence" value="ECO:0007669"/>
    <property type="project" value="UniProtKB-UniPathway"/>
</dbReference>
<evidence type="ECO:0000256" key="9">
    <source>
        <dbReference type="ARBA" id="ARBA00030264"/>
    </source>
</evidence>
<dbReference type="STRING" id="1798561.A3B87_00075"/>
<evidence type="ECO:0000256" key="8">
    <source>
        <dbReference type="ARBA" id="ARBA00025475"/>
    </source>
</evidence>
<dbReference type="AlphaFoldDB" id="A0A1F6FN25"/>
<evidence type="ECO:0000256" key="2">
    <source>
        <dbReference type="ARBA" id="ARBA00009667"/>
    </source>
</evidence>
<evidence type="ECO:0000256" key="10">
    <source>
        <dbReference type="ARBA" id="ARBA00047838"/>
    </source>
</evidence>
<comment type="catalytic activity">
    <reaction evidence="10">
        <text>5-[(5-phospho-1-deoxy-D-ribulos-1-ylimino)methylamino]-1-(5-phospho-beta-D-ribosyl)imidazole-4-carboxamide + L-glutamine = D-erythro-1-(imidazol-4-yl)glycerol 3-phosphate + 5-amino-1-(5-phospho-beta-D-ribosyl)imidazole-4-carboxamide + L-glutamate + H(+)</text>
        <dbReference type="Rhea" id="RHEA:24793"/>
        <dbReference type="ChEBI" id="CHEBI:15378"/>
        <dbReference type="ChEBI" id="CHEBI:29985"/>
        <dbReference type="ChEBI" id="CHEBI:58278"/>
        <dbReference type="ChEBI" id="CHEBI:58359"/>
        <dbReference type="ChEBI" id="CHEBI:58475"/>
        <dbReference type="ChEBI" id="CHEBI:58525"/>
        <dbReference type="EC" id="4.3.2.10"/>
    </reaction>
</comment>
<gene>
    <name evidence="12" type="ORF">A3B87_00075</name>
</gene>
<reference evidence="12 13" key="1">
    <citation type="journal article" date="2016" name="Nat. Commun.">
        <title>Thousands of microbial genomes shed light on interconnected biogeochemical processes in an aquifer system.</title>
        <authorList>
            <person name="Anantharaman K."/>
            <person name="Brown C.T."/>
            <person name="Hug L.A."/>
            <person name="Sharon I."/>
            <person name="Castelle C.J."/>
            <person name="Probst A.J."/>
            <person name="Thomas B.C."/>
            <person name="Singh A."/>
            <person name="Wilkins M.J."/>
            <person name="Karaoz U."/>
            <person name="Brodie E.L."/>
            <person name="Williams K.H."/>
            <person name="Hubbard S.S."/>
            <person name="Banfield J.F."/>
        </authorList>
    </citation>
    <scope>NUCLEOTIDE SEQUENCE [LARGE SCALE GENOMIC DNA]</scope>
</reference>
<dbReference type="InterPro" id="IPR011060">
    <property type="entry name" value="RibuloseP-bd_barrel"/>
</dbReference>
<dbReference type="SUPFAM" id="SSF51366">
    <property type="entry name" value="Ribulose-phoshate binding barrel"/>
    <property type="match status" value="1"/>
</dbReference>
<evidence type="ECO:0000256" key="5">
    <source>
        <dbReference type="ARBA" id="ARBA00022605"/>
    </source>
</evidence>
<dbReference type="UniPathway" id="UPA00031">
    <property type="reaction ID" value="UER00010"/>
</dbReference>
<keyword evidence="6 11" id="KW-0368">Histidine biosynthesis</keyword>
<dbReference type="PANTHER" id="PTHR21235:SF2">
    <property type="entry name" value="IMIDAZOLE GLYCEROL PHOSPHATE SYNTHASE HISHF"/>
    <property type="match status" value="1"/>
</dbReference>
<dbReference type="InterPro" id="IPR004651">
    <property type="entry name" value="HisF"/>
</dbReference>
<evidence type="ECO:0000256" key="7">
    <source>
        <dbReference type="ARBA" id="ARBA00023239"/>
    </source>
</evidence>
<dbReference type="GO" id="GO:0000107">
    <property type="term" value="F:imidazoleglycerol-phosphate synthase activity"/>
    <property type="evidence" value="ECO:0007669"/>
    <property type="project" value="InterPro"/>
</dbReference>
<evidence type="ECO:0000256" key="11">
    <source>
        <dbReference type="RuleBase" id="RU003657"/>
    </source>
</evidence>